<evidence type="ECO:0000313" key="1">
    <source>
        <dbReference type="EMBL" id="MEQ2527504.1"/>
    </source>
</evidence>
<name>A0ACC6SBX0_9BACI</name>
<organism evidence="1 2">
    <name type="scientific">Robertmurraya yapensis</name>
    <name type="common">ex Hitch et al 2024</name>
    <dbReference type="NCBI Taxonomy" id="3133160"/>
    <lineage>
        <taxon>Bacteria</taxon>
        <taxon>Bacillati</taxon>
        <taxon>Bacillota</taxon>
        <taxon>Bacilli</taxon>
        <taxon>Bacillales</taxon>
        <taxon>Bacillaceae</taxon>
        <taxon>Robertmurraya</taxon>
    </lineage>
</organism>
<dbReference type="EMBL" id="JBBMEW010000009">
    <property type="protein sequence ID" value="MEQ2527504.1"/>
    <property type="molecule type" value="Genomic_DNA"/>
</dbReference>
<sequence>MKKKYLINIFTEQMSEADFDRYSSFFDDEFEMIHYQFKIEEFFPEIIESVLISLFNLKEIEENTIVIQSNVADLVHYSSKIYSELIDAIIITGTKIQFLNPFFEETHGIVKIISPKSVVIDSRLKSVYINSFEMIDSEYLMYLSKFNLFSIVAPMTEFAISNTRKVRRNINYLISENTVGSNFDFISRYYLSLEEFEEGSTMSLDSVQTYFGLYLLYCLIMHAPFEKRQKVQAANIIYKMARKQGTESILLDFINLELEKSKLNIGDFIDINFLAMKVGDKKTLPRVFNYLDANKGVLNTGQLYLLLTNSFAYQTTFSQQAFPDLAKKRAWLMDYMREVIKDKLSIKGIEKRERNIAIVVGQLLGPKHSPTKWAFNYVNALKKHEPKLNIKIFVEDFLNYSTDEIVSNNVLGSMKSSKCMPVHKEHLPEDVEIYYSDSSLNREHRVQADIDAITEFKPSVIYKFGNRFSLSVDQLFEHYPIISHTLNGWEESNRVDVFTGGYTNNFMRKEYMKQNILHQTYISHTVGIMEAKSEIILNRSDYQLSNSDFVLITVGNRLATEISLEFLKQIIEVLELNKDVKWLIVGIEELHLIKEKFSKYVENKQIIFVAYEKSLFELLKISNVCVNPIRQGGGESVSMAMQACLPVVSVDLQSDVGGLIGVENCIKPQQFKSELLKLYSDKNYYNKMSKLMEDRIKEFLSFDRTCSDLINIFRVAQESFRSRKGMK</sequence>
<keyword evidence="1" id="KW-0328">Glycosyltransferase</keyword>
<dbReference type="Proteomes" id="UP001439875">
    <property type="component" value="Unassembled WGS sequence"/>
</dbReference>
<comment type="caution">
    <text evidence="1">The sequence shown here is derived from an EMBL/GenBank/DDBJ whole genome shotgun (WGS) entry which is preliminary data.</text>
</comment>
<keyword evidence="1" id="KW-0808">Transferase</keyword>
<evidence type="ECO:0000313" key="2">
    <source>
        <dbReference type="Proteomes" id="UP001439875"/>
    </source>
</evidence>
<gene>
    <name evidence="1" type="ORF">WMO40_12380</name>
</gene>
<keyword evidence="2" id="KW-1185">Reference proteome</keyword>
<reference evidence="1" key="1">
    <citation type="submission" date="2024-03" db="EMBL/GenBank/DDBJ databases">
        <title>Human intestinal bacterial collection.</title>
        <authorList>
            <person name="Pauvert C."/>
            <person name="Hitch T.C.A."/>
            <person name="Clavel T."/>
        </authorList>
    </citation>
    <scope>NUCLEOTIDE SEQUENCE</scope>
    <source>
        <strain evidence="1">CLA-AA-H227</strain>
    </source>
</reference>
<accession>A0ACC6SBX0</accession>
<dbReference type="EC" id="2.4.-.-" evidence="1"/>
<protein>
    <submittedName>
        <fullName evidence="1">Glycosyltransferase</fullName>
        <ecNumber evidence="1">2.4.-.-</ecNumber>
    </submittedName>
</protein>
<proteinExistence type="predicted"/>